<name>A0A2A6EAM3_TANFO</name>
<keyword evidence="1" id="KW-1133">Transmembrane helix</keyword>
<evidence type="ECO:0000313" key="2">
    <source>
        <dbReference type="EMBL" id="PDP44508.1"/>
    </source>
</evidence>
<comment type="caution">
    <text evidence="2">The sequence shown here is derived from an EMBL/GenBank/DDBJ whole genome shotgun (WGS) entry which is preliminary data.</text>
</comment>
<sequence length="402" mass="46658">MEQITRIKNSMDIRKGLNNQAVGLLPLLLLMFLNNFYTYLVSFVIAGVFCVVSCFTFWGLFRGRKYQFMLLPMALTLILYSLFLFLRLEPVLYLHSPLIAEWLLVAVLSVIGFSKRPIIGRVRKSNRPALKRAPLRTALNEFFFVAQIAQNIYTLHLFILLFYMILPENYQHIWLERLLYREAPLFIGLGIIVYEQIRVSMMKHGLAEEKWLPVLDKKGKVIGRIAYSVSLTSQARHYCHPVVRIAVVYDGMLYLVKRGSVQPVSPEALDHPFYGYVLFKQTFEQTVRELLGNSLTKGEAKPHLLVRYPFENERVTQLVSLYVLTLHSEEAFVNYVKTAEGKLWTPRQIEENLQQGLFSEYFEKEYAYLQHTVLLAEQYTAKREQPVEVSAETEPVTVSPTR</sequence>
<dbReference type="EMBL" id="NSLJ01000006">
    <property type="protein sequence ID" value="PDP44508.1"/>
    <property type="molecule type" value="Genomic_DNA"/>
</dbReference>
<keyword evidence="1" id="KW-0472">Membrane</keyword>
<accession>A0A2A6EAM3</accession>
<feature type="transmembrane region" description="Helical" evidence="1">
    <location>
        <begin position="21"/>
        <end position="37"/>
    </location>
</feature>
<gene>
    <name evidence="2" type="ORF">CLI86_03470</name>
</gene>
<feature type="transmembrane region" description="Helical" evidence="1">
    <location>
        <begin position="142"/>
        <end position="166"/>
    </location>
</feature>
<protein>
    <submittedName>
        <fullName evidence="2">Uncharacterized protein</fullName>
    </submittedName>
</protein>
<dbReference type="SUPFAM" id="SSF55811">
    <property type="entry name" value="Nudix"/>
    <property type="match status" value="1"/>
</dbReference>
<dbReference type="RefSeq" id="WP_097530964.1">
    <property type="nucleotide sequence ID" value="NZ_NSLJ01000006.1"/>
</dbReference>
<dbReference type="AlphaFoldDB" id="A0A2A6EAM3"/>
<dbReference type="InterPro" id="IPR015797">
    <property type="entry name" value="NUDIX_hydrolase-like_dom_sf"/>
</dbReference>
<dbReference type="Gene3D" id="3.90.79.10">
    <property type="entry name" value="Nucleoside Triphosphate Pyrophosphohydrolase"/>
    <property type="match status" value="1"/>
</dbReference>
<evidence type="ECO:0000313" key="3">
    <source>
        <dbReference type="Proteomes" id="UP000219259"/>
    </source>
</evidence>
<feature type="transmembrane region" description="Helical" evidence="1">
    <location>
        <begin position="43"/>
        <end position="61"/>
    </location>
</feature>
<feature type="transmembrane region" description="Helical" evidence="1">
    <location>
        <begin position="92"/>
        <end position="114"/>
    </location>
</feature>
<proteinExistence type="predicted"/>
<evidence type="ECO:0000256" key="1">
    <source>
        <dbReference type="SAM" id="Phobius"/>
    </source>
</evidence>
<dbReference type="Proteomes" id="UP000219259">
    <property type="component" value="Unassembled WGS sequence"/>
</dbReference>
<reference evidence="2 3" key="1">
    <citation type="submission" date="2017-09" db="EMBL/GenBank/DDBJ databases">
        <title>Phase variable restriction modification systems are present in the genome sequences of periodontal pathogens Prevotella intermedia, Tannerella forsythia and Porphyromonas gingivalis.</title>
        <authorList>
            <person name="Haigh R.D."/>
            <person name="Crawford L."/>
            <person name="Ralph J."/>
            <person name="Wanford J."/>
            <person name="Vartoukian S.R."/>
            <person name="Hijazib K."/>
            <person name="Wade W."/>
            <person name="Oggioni M.R."/>
        </authorList>
    </citation>
    <scope>NUCLEOTIDE SEQUENCE [LARGE SCALE GENOMIC DNA]</scope>
    <source>
        <strain evidence="2 3">WW11663</strain>
    </source>
</reference>
<feature type="transmembrane region" description="Helical" evidence="1">
    <location>
        <begin position="68"/>
        <end position="86"/>
    </location>
</feature>
<keyword evidence="1" id="KW-0812">Transmembrane</keyword>
<organism evidence="2 3">
    <name type="scientific">Tannerella forsythia</name>
    <name type="common">Bacteroides forsythus</name>
    <dbReference type="NCBI Taxonomy" id="28112"/>
    <lineage>
        <taxon>Bacteria</taxon>
        <taxon>Pseudomonadati</taxon>
        <taxon>Bacteroidota</taxon>
        <taxon>Bacteroidia</taxon>
        <taxon>Bacteroidales</taxon>
        <taxon>Tannerellaceae</taxon>
        <taxon>Tannerella</taxon>
    </lineage>
</organism>